<name>A0ABQ8K4F0_9APHY</name>
<evidence type="ECO:0000256" key="1">
    <source>
        <dbReference type="SAM" id="MobiDB-lite"/>
    </source>
</evidence>
<dbReference type="RefSeq" id="XP_047774412.1">
    <property type="nucleotide sequence ID" value="XM_047917725.1"/>
</dbReference>
<feature type="compositionally biased region" description="Polar residues" evidence="1">
    <location>
        <begin position="545"/>
        <end position="556"/>
    </location>
</feature>
<evidence type="ECO:0000313" key="2">
    <source>
        <dbReference type="EMBL" id="KAH9831251.1"/>
    </source>
</evidence>
<dbReference type="Proteomes" id="UP000814176">
    <property type="component" value="Unassembled WGS sequence"/>
</dbReference>
<feature type="compositionally biased region" description="Low complexity" evidence="1">
    <location>
        <begin position="268"/>
        <end position="287"/>
    </location>
</feature>
<organism evidence="2 3">
    <name type="scientific">Rhodofomes roseus</name>
    <dbReference type="NCBI Taxonomy" id="34475"/>
    <lineage>
        <taxon>Eukaryota</taxon>
        <taxon>Fungi</taxon>
        <taxon>Dikarya</taxon>
        <taxon>Basidiomycota</taxon>
        <taxon>Agaricomycotina</taxon>
        <taxon>Agaricomycetes</taxon>
        <taxon>Polyporales</taxon>
        <taxon>Rhodofomes</taxon>
    </lineage>
</organism>
<feature type="compositionally biased region" description="Basic and acidic residues" evidence="1">
    <location>
        <begin position="370"/>
        <end position="389"/>
    </location>
</feature>
<keyword evidence="3" id="KW-1185">Reference proteome</keyword>
<feature type="compositionally biased region" description="Low complexity" evidence="1">
    <location>
        <begin position="504"/>
        <end position="515"/>
    </location>
</feature>
<comment type="caution">
    <text evidence="2">The sequence shown here is derived from an EMBL/GenBank/DDBJ whole genome shotgun (WGS) entry which is preliminary data.</text>
</comment>
<dbReference type="GeneID" id="71998457"/>
<protein>
    <submittedName>
        <fullName evidence="2">Uncharacterized protein</fullName>
    </submittedName>
</protein>
<accession>A0ABQ8K4F0</accession>
<feature type="compositionally biased region" description="Basic and acidic residues" evidence="1">
    <location>
        <begin position="714"/>
        <end position="725"/>
    </location>
</feature>
<sequence length="812" mass="89869">MQRVRKLSNSLMKPLSGDRERERNKKAEIERENQLVADWKHLNQRQGAILNRSTSNPTKRGASLSRSTSNPLSPKASASTSKHTPPTRPTIIHPEPATEQSRQRLPTREEMVQLQEARRHAGYGPLPDPNKIKGVRAGPKAHVRRSASESHLPVLSYVPFLDRKPTPMMTEAELARQRKAAEEQTAARLRAEDGWRERRLPTGGERDYPSGDEKVREKAGELARMARKQEKEKGSVKTKGGALISPPLTNTNLREDSYSKPPHTVSQPPRKSSSSRTPSRPSETPKPIDYGLHRTSSELAVDRFLKEQQREAEMERRDAMVAAWNAASEPQHRRRPSHDTNKPTVPLKIHKKASSTDITMSSPAVLPPRRSAESDRVADHRDHRKRDQSAHSTRRRENPGPPLSNSHLYREEWVTEKIPRQDKVAVTSRSKSRDVPSASPAPAVQATPPMYPHMDVYMGSSTPASRQRQLSGGSSMGSLSSLGSPLRQPQPMSLSPPRMQRQISTGSSTGSSSKSYPSEMFSLLKRPAQKPAATPPRQGAAPLPSSRSSPGTSTKDVASPKKPTRQPSSSSIAQRREKSVDRIVIYPTDPYGVPLEKELPETPSLYTPTNFGPPSPTTKNYVVPPVPSLPRSVRVGMSATLDTPLSSLHLSPTTKLRQLPGVHHSVEVSKPRASVVAASGFMAEIVTQPLPLPRSSSSHPKKHEHRERSRGRHERREERREERPAAEPAQHVKRIYGPPASASSEQVQRVYVPPAHATQPSRRIYAPSTAIDRTRADPSAVYGSTRSPPANTSTLKSKRSDYGGLYSGYSRP</sequence>
<evidence type="ECO:0000313" key="3">
    <source>
        <dbReference type="Proteomes" id="UP000814176"/>
    </source>
</evidence>
<proteinExistence type="predicted"/>
<feature type="region of interest" description="Disordered" evidence="1">
    <location>
        <begin position="1"/>
        <end position="29"/>
    </location>
</feature>
<feature type="compositionally biased region" description="Low complexity" evidence="1">
    <location>
        <begin position="465"/>
        <end position="491"/>
    </location>
</feature>
<feature type="compositionally biased region" description="Basic and acidic residues" evidence="1">
    <location>
        <begin position="408"/>
        <end position="423"/>
    </location>
</feature>
<dbReference type="EMBL" id="JADCUA010000027">
    <property type="protein sequence ID" value="KAH9831251.1"/>
    <property type="molecule type" value="Genomic_DNA"/>
</dbReference>
<feature type="region of interest" description="Disordered" evidence="1">
    <location>
        <begin position="686"/>
        <end position="812"/>
    </location>
</feature>
<feature type="compositionally biased region" description="Basic and acidic residues" evidence="1">
    <location>
        <begin position="16"/>
        <end position="29"/>
    </location>
</feature>
<feature type="region of interest" description="Disordered" evidence="1">
    <location>
        <begin position="46"/>
        <end position="106"/>
    </location>
</feature>
<feature type="compositionally biased region" description="Basic residues" evidence="1">
    <location>
        <begin position="699"/>
        <end position="713"/>
    </location>
</feature>
<feature type="compositionally biased region" description="Basic and acidic residues" evidence="1">
    <location>
        <begin position="291"/>
        <end position="319"/>
    </location>
</feature>
<feature type="compositionally biased region" description="Polar residues" evidence="1">
    <location>
        <begin position="782"/>
        <end position="795"/>
    </location>
</feature>
<feature type="compositionally biased region" description="Basic and acidic residues" evidence="1">
    <location>
        <begin position="189"/>
        <end position="221"/>
    </location>
</feature>
<gene>
    <name evidence="2" type="ORF">C8Q71DRAFT_311670</name>
</gene>
<reference evidence="2 3" key="1">
    <citation type="journal article" date="2021" name="Environ. Microbiol.">
        <title>Gene family expansions and transcriptome signatures uncover fungal adaptations to wood decay.</title>
        <authorList>
            <person name="Hage H."/>
            <person name="Miyauchi S."/>
            <person name="Viragh M."/>
            <person name="Drula E."/>
            <person name="Min B."/>
            <person name="Chaduli D."/>
            <person name="Navarro D."/>
            <person name="Favel A."/>
            <person name="Norest M."/>
            <person name="Lesage-Meessen L."/>
            <person name="Balint B."/>
            <person name="Merenyi Z."/>
            <person name="de Eugenio L."/>
            <person name="Morin E."/>
            <person name="Martinez A.T."/>
            <person name="Baldrian P."/>
            <person name="Stursova M."/>
            <person name="Martinez M.J."/>
            <person name="Novotny C."/>
            <person name="Magnuson J.K."/>
            <person name="Spatafora J.W."/>
            <person name="Maurice S."/>
            <person name="Pangilinan J."/>
            <person name="Andreopoulos W."/>
            <person name="LaButti K."/>
            <person name="Hundley H."/>
            <person name="Na H."/>
            <person name="Kuo A."/>
            <person name="Barry K."/>
            <person name="Lipzen A."/>
            <person name="Henrissat B."/>
            <person name="Riley R."/>
            <person name="Ahrendt S."/>
            <person name="Nagy L.G."/>
            <person name="Grigoriev I.V."/>
            <person name="Martin F."/>
            <person name="Rosso M.N."/>
        </authorList>
    </citation>
    <scope>NUCLEOTIDE SEQUENCE [LARGE SCALE GENOMIC DNA]</scope>
    <source>
        <strain evidence="2 3">CIRM-BRFM 1785</strain>
    </source>
</reference>
<feature type="region of interest" description="Disordered" evidence="1">
    <location>
        <begin position="177"/>
        <end position="624"/>
    </location>
</feature>
<feature type="compositionally biased region" description="Low complexity" evidence="1">
    <location>
        <begin position="435"/>
        <end position="448"/>
    </location>
</feature>
<feature type="compositionally biased region" description="Polar residues" evidence="1">
    <location>
        <begin position="51"/>
        <end position="82"/>
    </location>
</feature>